<sequence>MAVISYRDALNQALDEEMTRDDSVLLMGEEVAQYNGAYKVSRGLWDKYGDKRVIDTPITEEGFTGIGVGAAIAGLRPVVEWMTFNFSIQALDQIVNNAAKMRHMSGGQLKVPIVFRGANGPAEYLSSQHSQALATYYAHVPGLKVVAAATPYDAKGLLKSAIRDDNPVVMMEAELLYGIEGEVPKDEYLVPIGQADIKRPGDEVTIISFGKVVHKALDAAKQLENEGISAEVIDLRSLRPLDEEAIIKSVQKTNRCVIVDESWPVCSFGSYVSHIVAHNCFDVLDAQVELISSIDVPMPYNHTLELAVQPSVKKIVRAAKKVLYIED</sequence>
<dbReference type="Gene3D" id="3.40.50.970">
    <property type="match status" value="1"/>
</dbReference>
<dbReference type="NCBIfam" id="NF006667">
    <property type="entry name" value="PRK09212.1"/>
    <property type="match status" value="1"/>
</dbReference>
<dbReference type="SMART" id="SM00861">
    <property type="entry name" value="Transket_pyr"/>
    <property type="match status" value="1"/>
</dbReference>
<gene>
    <name evidence="5" type="primary">bfmBAB</name>
    <name evidence="5" type="ORF">STSP2_02809</name>
</gene>
<dbReference type="CDD" id="cd07036">
    <property type="entry name" value="TPP_PYR_E1-PDHc-beta_like"/>
    <property type="match status" value="1"/>
</dbReference>
<feature type="domain" description="Transketolase-like pyrimidine-binding" evidence="4">
    <location>
        <begin position="4"/>
        <end position="179"/>
    </location>
</feature>
<dbReference type="PANTHER" id="PTHR43257:SF2">
    <property type="entry name" value="PYRUVATE DEHYDROGENASE E1 COMPONENT SUBUNIT BETA"/>
    <property type="match status" value="1"/>
</dbReference>
<dbReference type="SUPFAM" id="SSF52922">
    <property type="entry name" value="TK C-terminal domain-like"/>
    <property type="match status" value="1"/>
</dbReference>
<evidence type="ECO:0000259" key="4">
    <source>
        <dbReference type="SMART" id="SM00861"/>
    </source>
</evidence>
<accession>A0A1U9NP46</accession>
<keyword evidence="6" id="KW-1185">Reference proteome</keyword>
<keyword evidence="2 5" id="KW-0560">Oxidoreductase</keyword>
<protein>
    <submittedName>
        <fullName evidence="5">2-oxoisovalerate dehydrogenase subunit beta</fullName>
        <ecNumber evidence="5">1.2.4.4</ecNumber>
    </submittedName>
</protein>
<dbReference type="Proteomes" id="UP000189674">
    <property type="component" value="Chromosome"/>
</dbReference>
<evidence type="ECO:0000256" key="3">
    <source>
        <dbReference type="ARBA" id="ARBA00023052"/>
    </source>
</evidence>
<dbReference type="FunFam" id="3.40.50.920:FF:000001">
    <property type="entry name" value="Pyruvate dehydrogenase E1 beta subunit"/>
    <property type="match status" value="1"/>
</dbReference>
<evidence type="ECO:0000313" key="5">
    <source>
        <dbReference type="EMBL" id="AQT69615.1"/>
    </source>
</evidence>
<dbReference type="RefSeq" id="WP_146663283.1">
    <property type="nucleotide sequence ID" value="NZ_CP019791.1"/>
</dbReference>
<keyword evidence="3" id="KW-0786">Thiamine pyrophosphate</keyword>
<dbReference type="FunFam" id="3.40.50.970:FF:000001">
    <property type="entry name" value="Pyruvate dehydrogenase E1 beta subunit"/>
    <property type="match status" value="1"/>
</dbReference>
<evidence type="ECO:0000256" key="1">
    <source>
        <dbReference type="ARBA" id="ARBA00001964"/>
    </source>
</evidence>
<reference evidence="6" key="1">
    <citation type="submission" date="2017-02" db="EMBL/GenBank/DDBJ databases">
        <title>Comparative genomics and description of representatives of a novel lineage of planctomycetes thriving in anoxic sediments.</title>
        <authorList>
            <person name="Spring S."/>
            <person name="Bunk B."/>
            <person name="Sproer C."/>
        </authorList>
    </citation>
    <scope>NUCLEOTIDE SEQUENCE [LARGE SCALE GENOMIC DNA]</scope>
    <source>
        <strain evidence="6">ST-NAGAB-D1</strain>
    </source>
</reference>
<dbReference type="InterPro" id="IPR005475">
    <property type="entry name" value="Transketolase-like_Pyr-bd"/>
</dbReference>
<name>A0A1U9NP46_9BACT</name>
<dbReference type="InterPro" id="IPR033248">
    <property type="entry name" value="Transketolase_C"/>
</dbReference>
<proteinExistence type="predicted"/>
<dbReference type="EC" id="1.2.4.4" evidence="5"/>
<dbReference type="SUPFAM" id="SSF52518">
    <property type="entry name" value="Thiamin diphosphate-binding fold (THDP-binding)"/>
    <property type="match status" value="1"/>
</dbReference>
<dbReference type="NCBIfam" id="NF008854">
    <property type="entry name" value="PRK11892.1"/>
    <property type="match status" value="1"/>
</dbReference>
<dbReference type="AlphaFoldDB" id="A0A1U9NP46"/>
<evidence type="ECO:0000313" key="6">
    <source>
        <dbReference type="Proteomes" id="UP000189674"/>
    </source>
</evidence>
<dbReference type="Pfam" id="PF02779">
    <property type="entry name" value="Transket_pyr"/>
    <property type="match status" value="1"/>
</dbReference>
<dbReference type="InterPro" id="IPR009014">
    <property type="entry name" value="Transketo_C/PFOR_II"/>
</dbReference>
<comment type="cofactor">
    <cofactor evidence="1">
        <name>thiamine diphosphate</name>
        <dbReference type="ChEBI" id="CHEBI:58937"/>
    </cofactor>
</comment>
<dbReference type="InterPro" id="IPR029061">
    <property type="entry name" value="THDP-binding"/>
</dbReference>
<dbReference type="KEGG" id="alus:STSP2_02809"/>
<evidence type="ECO:0000256" key="2">
    <source>
        <dbReference type="ARBA" id="ARBA00023002"/>
    </source>
</evidence>
<dbReference type="GO" id="GO:0003863">
    <property type="term" value="F:branched-chain 2-oxo acid dehydrogenase activity"/>
    <property type="evidence" value="ECO:0007669"/>
    <property type="project" value="UniProtKB-EC"/>
</dbReference>
<dbReference type="Pfam" id="PF02780">
    <property type="entry name" value="Transketolase_C"/>
    <property type="match status" value="1"/>
</dbReference>
<dbReference type="STRING" id="1936003.STSP2_02809"/>
<dbReference type="EMBL" id="CP019791">
    <property type="protein sequence ID" value="AQT69615.1"/>
    <property type="molecule type" value="Genomic_DNA"/>
</dbReference>
<dbReference type="OrthoDB" id="8732661at2"/>
<dbReference type="Gene3D" id="3.40.50.920">
    <property type="match status" value="1"/>
</dbReference>
<organism evidence="5 6">
    <name type="scientific">Anaerohalosphaera lusitana</name>
    <dbReference type="NCBI Taxonomy" id="1936003"/>
    <lineage>
        <taxon>Bacteria</taxon>
        <taxon>Pseudomonadati</taxon>
        <taxon>Planctomycetota</taxon>
        <taxon>Phycisphaerae</taxon>
        <taxon>Sedimentisphaerales</taxon>
        <taxon>Anaerohalosphaeraceae</taxon>
        <taxon>Anaerohalosphaera</taxon>
    </lineage>
</organism>
<dbReference type="PANTHER" id="PTHR43257">
    <property type="entry name" value="PYRUVATE DEHYDROGENASE E1 COMPONENT BETA SUBUNIT"/>
    <property type="match status" value="1"/>
</dbReference>